<dbReference type="Proteomes" id="UP000290545">
    <property type="component" value="Unassembled WGS sequence"/>
</dbReference>
<evidence type="ECO:0000313" key="1">
    <source>
        <dbReference type="EMBL" id="RXK83578.1"/>
    </source>
</evidence>
<dbReference type="OrthoDB" id="675429at2"/>
<gene>
    <name evidence="1" type="ORF">ESB13_15935</name>
</gene>
<evidence type="ECO:0000313" key="2">
    <source>
        <dbReference type="Proteomes" id="UP000290545"/>
    </source>
</evidence>
<proteinExistence type="predicted"/>
<dbReference type="EMBL" id="SDHZ01000002">
    <property type="protein sequence ID" value="RXK83578.1"/>
    <property type="molecule type" value="Genomic_DNA"/>
</dbReference>
<reference evidence="1 2" key="1">
    <citation type="submission" date="2019-01" db="EMBL/GenBank/DDBJ databases">
        <title>Filimonas sp. strain TTM-71.</title>
        <authorList>
            <person name="Chen W.-M."/>
        </authorList>
    </citation>
    <scope>NUCLEOTIDE SEQUENCE [LARGE SCALE GENOMIC DNA]</scope>
    <source>
        <strain evidence="1 2">TTM-71</strain>
    </source>
</reference>
<protein>
    <submittedName>
        <fullName evidence="1">Uncharacterized protein</fullName>
    </submittedName>
</protein>
<accession>A0A4Q1D5D2</accession>
<sequence>MNTPNRDLLVLTKSNTHDPGAQETEIEMLNELLVHVESIDAFSIANEIIHFPKHKIFSTPDQVKRQIVKRSLAKPFVFICNKN</sequence>
<dbReference type="AlphaFoldDB" id="A0A4Q1D5D2"/>
<comment type="caution">
    <text evidence="1">The sequence shown here is derived from an EMBL/GenBank/DDBJ whole genome shotgun (WGS) entry which is preliminary data.</text>
</comment>
<keyword evidence="2" id="KW-1185">Reference proteome</keyword>
<organism evidence="1 2">
    <name type="scientific">Filimonas effusa</name>
    <dbReference type="NCBI Taxonomy" id="2508721"/>
    <lineage>
        <taxon>Bacteria</taxon>
        <taxon>Pseudomonadati</taxon>
        <taxon>Bacteroidota</taxon>
        <taxon>Chitinophagia</taxon>
        <taxon>Chitinophagales</taxon>
        <taxon>Chitinophagaceae</taxon>
        <taxon>Filimonas</taxon>
    </lineage>
</organism>
<dbReference type="RefSeq" id="WP_129004630.1">
    <property type="nucleotide sequence ID" value="NZ_SDHZ01000002.1"/>
</dbReference>
<name>A0A4Q1D5D2_9BACT</name>